<dbReference type="Pfam" id="PF06839">
    <property type="entry name" value="Zn_ribbon_GRF"/>
    <property type="match status" value="1"/>
</dbReference>
<evidence type="ECO:0000256" key="6">
    <source>
        <dbReference type="SAM" id="MobiDB-lite"/>
    </source>
</evidence>
<feature type="coiled-coil region" evidence="5">
    <location>
        <begin position="472"/>
        <end position="506"/>
    </location>
</feature>
<reference evidence="8" key="2">
    <citation type="journal article" date="2024" name="Plant">
        <title>Genomic evolution and insights into agronomic trait innovations of Sesamum species.</title>
        <authorList>
            <person name="Miao H."/>
            <person name="Wang L."/>
            <person name="Qu L."/>
            <person name="Liu H."/>
            <person name="Sun Y."/>
            <person name="Le M."/>
            <person name="Wang Q."/>
            <person name="Wei S."/>
            <person name="Zheng Y."/>
            <person name="Lin W."/>
            <person name="Duan Y."/>
            <person name="Cao H."/>
            <person name="Xiong S."/>
            <person name="Wang X."/>
            <person name="Wei L."/>
            <person name="Li C."/>
            <person name="Ma Q."/>
            <person name="Ju M."/>
            <person name="Zhao R."/>
            <person name="Li G."/>
            <person name="Mu C."/>
            <person name="Tian Q."/>
            <person name="Mei H."/>
            <person name="Zhang T."/>
            <person name="Gao T."/>
            <person name="Zhang H."/>
        </authorList>
    </citation>
    <scope>NUCLEOTIDE SEQUENCE</scope>
    <source>
        <strain evidence="8">G02</strain>
    </source>
</reference>
<reference evidence="8" key="1">
    <citation type="submission" date="2020-06" db="EMBL/GenBank/DDBJ databases">
        <authorList>
            <person name="Li T."/>
            <person name="Hu X."/>
            <person name="Zhang T."/>
            <person name="Song X."/>
            <person name="Zhang H."/>
            <person name="Dai N."/>
            <person name="Sheng W."/>
            <person name="Hou X."/>
            <person name="Wei L."/>
        </authorList>
    </citation>
    <scope>NUCLEOTIDE SEQUENCE</scope>
    <source>
        <strain evidence="8">G02</strain>
        <tissue evidence="8">Leaf</tissue>
    </source>
</reference>
<evidence type="ECO:0000256" key="3">
    <source>
        <dbReference type="ARBA" id="ARBA00022833"/>
    </source>
</evidence>
<keyword evidence="5" id="KW-0175">Coiled coil</keyword>
<evidence type="ECO:0000256" key="4">
    <source>
        <dbReference type="PROSITE-ProRule" id="PRU01343"/>
    </source>
</evidence>
<name>A0AAW2L0V0_SESRA</name>
<evidence type="ECO:0000259" key="7">
    <source>
        <dbReference type="PROSITE" id="PS51999"/>
    </source>
</evidence>
<evidence type="ECO:0000313" key="8">
    <source>
        <dbReference type="EMBL" id="KAL0312439.1"/>
    </source>
</evidence>
<keyword evidence="2 4" id="KW-0863">Zinc-finger</keyword>
<dbReference type="GO" id="GO:0008270">
    <property type="term" value="F:zinc ion binding"/>
    <property type="evidence" value="ECO:0007669"/>
    <property type="project" value="UniProtKB-KW"/>
</dbReference>
<protein>
    <recommendedName>
        <fullName evidence="7">GRF-type domain-containing protein</fullName>
    </recommendedName>
</protein>
<proteinExistence type="predicted"/>
<sequence length="544" mass="60188">MKGLWSQHFPPADSPPPATSLARYERCLICPSCNASTCRLLTSSTTGNPGRQFYTCPAGDGEGSCGYRVWQDELERLENGQADERRTSCQSTMTNCDDMHPVNDDLAEGSRENDFESTVILSHTGPTTTGICNNNGPATTTDNNDSGPATTGNCNYTSLADDESPVIDNFRDRKCLGVTSETTNESSRRTPKRSRYGDLKALGSSISAHSLMLSLAMNSVSIKPCWMAAAIRKNLSAQLKGWWGRLVFHPMPCLMTHSLRPFTCCVTFPLDSTSVVRDKIPVNSGASAIPTTNLPRIASCSKSLFTPCHNAQLSGIKPFCVSLDSPSCSEPLCDTRFQNVMSKSISEAFAQAAEHLQIELLTHLETMDVKDHEAMSQAAEATFAALDRLLFDHQDFKACANELIHCATLLANIEESMPRNNSYQKLVDQCSSERMKLDEINSFHAKAVDTMTDNKKHLKVLQEEISSTMDWLFQIEAELSSCEVEMVKMERELEEISKNKEVLEGKFLIASKALEESQKLRELKEAEWNAAKAAYNRARMLLRG</sequence>
<dbReference type="PROSITE" id="PS51999">
    <property type="entry name" value="ZF_GRF"/>
    <property type="match status" value="1"/>
</dbReference>
<feature type="region of interest" description="Disordered" evidence="6">
    <location>
        <begin position="126"/>
        <end position="149"/>
    </location>
</feature>
<gene>
    <name evidence="8" type="ORF">Sradi_5643200</name>
</gene>
<evidence type="ECO:0000256" key="2">
    <source>
        <dbReference type="ARBA" id="ARBA00022771"/>
    </source>
</evidence>
<evidence type="ECO:0000256" key="1">
    <source>
        <dbReference type="ARBA" id="ARBA00022723"/>
    </source>
</evidence>
<comment type="caution">
    <text evidence="8">The sequence shown here is derived from an EMBL/GenBank/DDBJ whole genome shotgun (WGS) entry which is preliminary data.</text>
</comment>
<accession>A0AAW2L0V0</accession>
<dbReference type="InterPro" id="IPR010666">
    <property type="entry name" value="Znf_GRF"/>
</dbReference>
<dbReference type="AlphaFoldDB" id="A0AAW2L0V0"/>
<evidence type="ECO:0000256" key="5">
    <source>
        <dbReference type="SAM" id="Coils"/>
    </source>
</evidence>
<dbReference type="EMBL" id="JACGWJ010000026">
    <property type="protein sequence ID" value="KAL0312439.1"/>
    <property type="molecule type" value="Genomic_DNA"/>
</dbReference>
<keyword evidence="3" id="KW-0862">Zinc</keyword>
<feature type="domain" description="GRF-type" evidence="7">
    <location>
        <begin position="30"/>
        <end position="74"/>
    </location>
</feature>
<keyword evidence="1" id="KW-0479">Metal-binding</keyword>
<dbReference type="PANTHER" id="PTHR33680">
    <property type="entry name" value="OS07G0190500 PROTEIN"/>
    <property type="match status" value="1"/>
</dbReference>
<dbReference type="PANTHER" id="PTHR33680:SF1">
    <property type="entry name" value="OS05G0489500 PROTEIN"/>
    <property type="match status" value="1"/>
</dbReference>
<organism evidence="8">
    <name type="scientific">Sesamum radiatum</name>
    <name type="common">Black benniseed</name>
    <dbReference type="NCBI Taxonomy" id="300843"/>
    <lineage>
        <taxon>Eukaryota</taxon>
        <taxon>Viridiplantae</taxon>
        <taxon>Streptophyta</taxon>
        <taxon>Embryophyta</taxon>
        <taxon>Tracheophyta</taxon>
        <taxon>Spermatophyta</taxon>
        <taxon>Magnoliopsida</taxon>
        <taxon>eudicotyledons</taxon>
        <taxon>Gunneridae</taxon>
        <taxon>Pentapetalae</taxon>
        <taxon>asterids</taxon>
        <taxon>lamiids</taxon>
        <taxon>Lamiales</taxon>
        <taxon>Pedaliaceae</taxon>
        <taxon>Sesamum</taxon>
    </lineage>
</organism>